<organism evidence="1">
    <name type="scientific">Arundo donax</name>
    <name type="common">Giant reed</name>
    <name type="synonym">Donax arundinaceus</name>
    <dbReference type="NCBI Taxonomy" id="35708"/>
    <lineage>
        <taxon>Eukaryota</taxon>
        <taxon>Viridiplantae</taxon>
        <taxon>Streptophyta</taxon>
        <taxon>Embryophyta</taxon>
        <taxon>Tracheophyta</taxon>
        <taxon>Spermatophyta</taxon>
        <taxon>Magnoliopsida</taxon>
        <taxon>Liliopsida</taxon>
        <taxon>Poales</taxon>
        <taxon>Poaceae</taxon>
        <taxon>PACMAD clade</taxon>
        <taxon>Arundinoideae</taxon>
        <taxon>Arundineae</taxon>
        <taxon>Arundo</taxon>
    </lineage>
</organism>
<dbReference type="AlphaFoldDB" id="A0A0A9GHU5"/>
<name>A0A0A9GHU5_ARUDO</name>
<evidence type="ECO:0000313" key="1">
    <source>
        <dbReference type="EMBL" id="JAE23014.1"/>
    </source>
</evidence>
<protein>
    <submittedName>
        <fullName evidence="1">Uncharacterized protein</fullName>
    </submittedName>
</protein>
<reference evidence="1" key="1">
    <citation type="submission" date="2014-09" db="EMBL/GenBank/DDBJ databases">
        <authorList>
            <person name="Magalhaes I.L.F."/>
            <person name="Oliveira U."/>
            <person name="Santos F.R."/>
            <person name="Vidigal T.H.D.A."/>
            <person name="Brescovit A.D."/>
            <person name="Santos A.J."/>
        </authorList>
    </citation>
    <scope>NUCLEOTIDE SEQUENCE</scope>
    <source>
        <tissue evidence="1">Shoot tissue taken approximately 20 cm above the soil surface</tissue>
    </source>
</reference>
<sequence>MQIILFSMEASMRKIKDNPIKQFVLQVSVKPHFFRINTMQNRGAQSFQLHDI</sequence>
<dbReference type="EMBL" id="GBRH01174882">
    <property type="protein sequence ID" value="JAE23014.1"/>
    <property type="molecule type" value="Transcribed_RNA"/>
</dbReference>
<accession>A0A0A9GHU5</accession>
<reference evidence="1" key="2">
    <citation type="journal article" date="2015" name="Data Brief">
        <title>Shoot transcriptome of the giant reed, Arundo donax.</title>
        <authorList>
            <person name="Barrero R.A."/>
            <person name="Guerrero F.D."/>
            <person name="Moolhuijzen P."/>
            <person name="Goolsby J.A."/>
            <person name="Tidwell J."/>
            <person name="Bellgard S.E."/>
            <person name="Bellgard M.I."/>
        </authorList>
    </citation>
    <scope>NUCLEOTIDE SEQUENCE</scope>
    <source>
        <tissue evidence="1">Shoot tissue taken approximately 20 cm above the soil surface</tissue>
    </source>
</reference>
<proteinExistence type="predicted"/>